<comment type="caution">
    <text evidence="3">The sequence shown here is derived from an EMBL/GenBank/DDBJ whole genome shotgun (WGS) entry which is preliminary data.</text>
</comment>
<name>A0A0F9DG75_9ZZZZ</name>
<dbReference type="CDD" id="cd04859">
    <property type="entry name" value="Prim_Pol"/>
    <property type="match status" value="1"/>
</dbReference>
<dbReference type="Pfam" id="PF09250">
    <property type="entry name" value="Prim-Pol"/>
    <property type="match status" value="1"/>
</dbReference>
<dbReference type="SUPFAM" id="SSF56747">
    <property type="entry name" value="Prim-pol domain"/>
    <property type="match status" value="1"/>
</dbReference>
<dbReference type="AlphaFoldDB" id="A0A0F9DG75"/>
<proteinExistence type="predicted"/>
<dbReference type="Gene3D" id="3.30.720.160">
    <property type="entry name" value="Bifunctional DNA primase/polymerase, N-terminal"/>
    <property type="match status" value="1"/>
</dbReference>
<feature type="non-terminal residue" evidence="3">
    <location>
        <position position="1"/>
    </location>
</feature>
<dbReference type="SMART" id="SM00943">
    <property type="entry name" value="Prim-Pol"/>
    <property type="match status" value="1"/>
</dbReference>
<evidence type="ECO:0000313" key="3">
    <source>
        <dbReference type="EMBL" id="KKL60654.1"/>
    </source>
</evidence>
<accession>A0A0F9DG75</accession>
<feature type="domain" description="DNA primase/polymerase bifunctional N-terminal" evidence="2">
    <location>
        <begin position="2"/>
        <end position="157"/>
    </location>
</feature>
<organism evidence="3">
    <name type="scientific">marine sediment metagenome</name>
    <dbReference type="NCBI Taxonomy" id="412755"/>
    <lineage>
        <taxon>unclassified sequences</taxon>
        <taxon>metagenomes</taxon>
        <taxon>ecological metagenomes</taxon>
    </lineage>
</organism>
<dbReference type="InterPro" id="IPR015330">
    <property type="entry name" value="DNA_primase/pol_bifunc_N"/>
</dbReference>
<protein>
    <recommendedName>
        <fullName evidence="2">DNA primase/polymerase bifunctional N-terminal domain-containing protein</fullName>
    </recommendedName>
</protein>
<gene>
    <name evidence="3" type="ORF">LCGC14_2203140</name>
</gene>
<reference evidence="3" key="1">
    <citation type="journal article" date="2015" name="Nature">
        <title>Complex archaea that bridge the gap between prokaryotes and eukaryotes.</title>
        <authorList>
            <person name="Spang A."/>
            <person name="Saw J.H."/>
            <person name="Jorgensen S.L."/>
            <person name="Zaremba-Niedzwiedzka K."/>
            <person name="Martijn J."/>
            <person name="Lind A.E."/>
            <person name="van Eijk R."/>
            <person name="Schleper C."/>
            <person name="Guy L."/>
            <person name="Ettema T.J."/>
        </authorList>
    </citation>
    <scope>NUCLEOTIDE SEQUENCE</scope>
</reference>
<evidence type="ECO:0000259" key="2">
    <source>
        <dbReference type="SMART" id="SM00943"/>
    </source>
</evidence>
<sequence>LYIDRGISVLPLRPNEKKPYGRWRRWMKECMDAERAEIWWGGGVRPVPNVGIVTGDISGGLVVLDIEPEHKEFVQDEVELPDTPKVHTARGGLHVYCRGDLRCGKLWLGDRHVGDIRGTGGYVVAPPSVTKAGTYQWCSYHGDDWTLDDLAPVPDWVSDRTRTEGGGPPSRGSLGSSSAEGLASQRGSHPSVRVRSDKLMSWMPSAMQRAISQGWYPGGAWGSSSELDFAVMLECAHLGVDYASAWDLFAAQPFGTRAGMHLQFMAACGAVSLRCLRVVTAQGRIARGASLRALVEFSRTDAPQPVRYELPIVLGPPRTDELSGEWLQLLMAFGVDAVPTSDPTLIAGRGAVDAIVRDGRVRRFVLPEVFGGV</sequence>
<feature type="compositionally biased region" description="Low complexity" evidence="1">
    <location>
        <begin position="170"/>
        <end position="184"/>
    </location>
</feature>
<dbReference type="EMBL" id="LAZR01029075">
    <property type="protein sequence ID" value="KKL60654.1"/>
    <property type="molecule type" value="Genomic_DNA"/>
</dbReference>
<feature type="region of interest" description="Disordered" evidence="1">
    <location>
        <begin position="156"/>
        <end position="193"/>
    </location>
</feature>
<evidence type="ECO:0000256" key="1">
    <source>
        <dbReference type="SAM" id="MobiDB-lite"/>
    </source>
</evidence>